<dbReference type="RefSeq" id="XP_013387124.1">
    <property type="nucleotide sequence ID" value="XM_013531670.1"/>
</dbReference>
<reference evidence="4 5" key="1">
    <citation type="submission" date="2025-04" db="UniProtKB">
        <authorList>
            <consortium name="RefSeq"/>
        </authorList>
    </citation>
    <scope>IDENTIFICATION</scope>
    <source>
        <tissue evidence="4 5">Gonads</tissue>
    </source>
</reference>
<evidence type="ECO:0000259" key="2">
    <source>
        <dbReference type="PROSITE" id="PS50188"/>
    </source>
</evidence>
<name>A0A1S3HQ09_LINAN</name>
<dbReference type="AlphaFoldDB" id="A0A1S3HQ09"/>
<dbReference type="PANTHER" id="PTHR20951:SF2">
    <property type="entry name" value="SPRY DOMAIN-CONTAINING PROTEIN 7"/>
    <property type="match status" value="1"/>
</dbReference>
<dbReference type="InterPro" id="IPR001870">
    <property type="entry name" value="B30.2/SPRY"/>
</dbReference>
<evidence type="ECO:0000313" key="3">
    <source>
        <dbReference type="Proteomes" id="UP000085678"/>
    </source>
</evidence>
<evidence type="ECO:0000256" key="1">
    <source>
        <dbReference type="ARBA" id="ARBA00021772"/>
    </source>
</evidence>
<dbReference type="PROSITE" id="PS50188">
    <property type="entry name" value="B302_SPRY"/>
    <property type="match status" value="1"/>
</dbReference>
<dbReference type="OrthoDB" id="40953at2759"/>
<organism evidence="3 4">
    <name type="scientific">Lingula anatina</name>
    <name type="common">Brachiopod</name>
    <name type="synonym">Lingula unguis</name>
    <dbReference type="NCBI Taxonomy" id="7574"/>
    <lineage>
        <taxon>Eukaryota</taxon>
        <taxon>Metazoa</taxon>
        <taxon>Spiralia</taxon>
        <taxon>Lophotrochozoa</taxon>
        <taxon>Brachiopoda</taxon>
        <taxon>Linguliformea</taxon>
        <taxon>Lingulata</taxon>
        <taxon>Lingulida</taxon>
        <taxon>Linguloidea</taxon>
        <taxon>Lingulidae</taxon>
        <taxon>Lingula</taxon>
    </lineage>
</organism>
<dbReference type="SMART" id="SM00449">
    <property type="entry name" value="SPRY"/>
    <property type="match status" value="1"/>
</dbReference>
<dbReference type="GeneID" id="106165274"/>
<dbReference type="Gene3D" id="2.60.120.920">
    <property type="match status" value="1"/>
</dbReference>
<dbReference type="InterPro" id="IPR043136">
    <property type="entry name" value="B30.2/SPRY_sf"/>
</dbReference>
<dbReference type="CDD" id="cd12880">
    <property type="entry name" value="SPRYD7"/>
    <property type="match status" value="1"/>
</dbReference>
<proteinExistence type="predicted"/>
<sequence length="197" mass="21732">MANCFCCLRNWIWGGSGSNSGRDAQAEQPSVRLDTSHMGSDVVIVKNCRRICGTGAALANAPIVQDKAYFEIKLQSTGIWGVGLATKKCNLNTVPLGTTTESWVVRQDGTLYHNNEERGKLKEVPQEGDLLGLSYDHVTLNFYLNGKQLDTSFTGIKGTIYPVCYVDEGAILDVQFSCFFHEPPEGYNKIMIEQSLL</sequence>
<feature type="domain" description="B30.2/SPRY" evidence="2">
    <location>
        <begin position="1"/>
        <end position="185"/>
    </location>
</feature>
<dbReference type="KEGG" id="lak:106156416"/>
<dbReference type="KEGG" id="lak:106165274"/>
<dbReference type="STRING" id="7574.A0A1S3HQ09"/>
<dbReference type="InterPro" id="IPR013320">
    <property type="entry name" value="ConA-like_dom_sf"/>
</dbReference>
<evidence type="ECO:0000313" key="4">
    <source>
        <dbReference type="RefSeq" id="XP_013387124.1"/>
    </source>
</evidence>
<dbReference type="Proteomes" id="UP000085678">
    <property type="component" value="Unplaced"/>
</dbReference>
<dbReference type="InterPro" id="IPR035766">
    <property type="entry name" value="SPRYD7"/>
</dbReference>
<gene>
    <name evidence="4" type="primary">LOC106156416</name>
    <name evidence="5" type="synonym">LOC106165274</name>
</gene>
<dbReference type="InterPro" id="IPR003877">
    <property type="entry name" value="SPRY_dom"/>
</dbReference>
<protein>
    <recommendedName>
        <fullName evidence="1">SPRY domain-containing protein 7</fullName>
    </recommendedName>
</protein>
<dbReference type="RefSeq" id="XP_013398892.1">
    <property type="nucleotide sequence ID" value="XM_013543438.2"/>
</dbReference>
<dbReference type="PANTHER" id="PTHR20951">
    <property type="entry name" value="C13ORF1 PROTEIN-RELATED"/>
    <property type="match status" value="1"/>
</dbReference>
<dbReference type="GeneID" id="106156416"/>
<dbReference type="Pfam" id="PF00622">
    <property type="entry name" value="SPRY"/>
    <property type="match status" value="1"/>
</dbReference>
<evidence type="ECO:0000313" key="5">
    <source>
        <dbReference type="RefSeq" id="XP_013398892.1"/>
    </source>
</evidence>
<accession>A0A1S3HQ09</accession>
<dbReference type="SUPFAM" id="SSF49899">
    <property type="entry name" value="Concanavalin A-like lectins/glucanases"/>
    <property type="match status" value="1"/>
</dbReference>
<keyword evidence="3" id="KW-1185">Reference proteome</keyword>